<sequence length="198" mass="22614">MARNGRRDRADCKPVLSMLGSRETPGMTTAYDMAQTRQHGLECTSNSPDQSTAEVLMGRKLRIVHAAVIPSATSVHLLSVPKCAFANGFCVYARDYSADYPYLAQPTIIKWRGCILYDVKVEGEKWARHQNQLRPRHEQSSKHTPMSIPLPLYVLNDTFALPVPKSIEPLEPNLKARRWTNRVRRFVRPFRVNPKAKW</sequence>
<dbReference type="OrthoDB" id="6246848at2759"/>
<protein>
    <submittedName>
        <fullName evidence="1 3">Uncharacterized protein</fullName>
    </submittedName>
</protein>
<dbReference type="Proteomes" id="UP000272942">
    <property type="component" value="Unassembled WGS sequence"/>
</dbReference>
<evidence type="ECO:0000313" key="1">
    <source>
        <dbReference type="EMBL" id="VDP84809.1"/>
    </source>
</evidence>
<dbReference type="AlphaFoldDB" id="A0A183AQ83"/>
<accession>A0A183AQ83</accession>
<organism evidence="3">
    <name type="scientific">Echinostoma caproni</name>
    <dbReference type="NCBI Taxonomy" id="27848"/>
    <lineage>
        <taxon>Eukaryota</taxon>
        <taxon>Metazoa</taxon>
        <taxon>Spiralia</taxon>
        <taxon>Lophotrochozoa</taxon>
        <taxon>Platyhelminthes</taxon>
        <taxon>Trematoda</taxon>
        <taxon>Digenea</taxon>
        <taxon>Plagiorchiida</taxon>
        <taxon>Echinostomata</taxon>
        <taxon>Echinostomatoidea</taxon>
        <taxon>Echinostomatidae</taxon>
        <taxon>Echinostoma</taxon>
    </lineage>
</organism>
<dbReference type="EMBL" id="UZAN01046942">
    <property type="protein sequence ID" value="VDP84809.1"/>
    <property type="molecule type" value="Genomic_DNA"/>
</dbReference>
<evidence type="ECO:0000313" key="2">
    <source>
        <dbReference type="Proteomes" id="UP000272942"/>
    </source>
</evidence>
<keyword evidence="2" id="KW-1185">Reference proteome</keyword>
<reference evidence="1 2" key="2">
    <citation type="submission" date="2018-11" db="EMBL/GenBank/DDBJ databases">
        <authorList>
            <consortium name="Pathogen Informatics"/>
        </authorList>
    </citation>
    <scope>NUCLEOTIDE SEQUENCE [LARGE SCALE GENOMIC DNA]</scope>
    <source>
        <strain evidence="1 2">Egypt</strain>
    </source>
</reference>
<reference evidence="3" key="1">
    <citation type="submission" date="2016-06" db="UniProtKB">
        <authorList>
            <consortium name="WormBaseParasite"/>
        </authorList>
    </citation>
    <scope>IDENTIFICATION</scope>
</reference>
<dbReference type="WBParaSite" id="ECPE_0000914601-mRNA-1">
    <property type="protein sequence ID" value="ECPE_0000914601-mRNA-1"/>
    <property type="gene ID" value="ECPE_0000914601"/>
</dbReference>
<name>A0A183AQ83_9TREM</name>
<gene>
    <name evidence="1" type="ORF">ECPE_LOCUS9118</name>
</gene>
<proteinExistence type="predicted"/>
<evidence type="ECO:0000313" key="3">
    <source>
        <dbReference type="WBParaSite" id="ECPE_0000914601-mRNA-1"/>
    </source>
</evidence>